<accession>A0AAW1N370</accession>
<organism evidence="3 4">
    <name type="scientific">Popillia japonica</name>
    <name type="common">Japanese beetle</name>
    <dbReference type="NCBI Taxonomy" id="7064"/>
    <lineage>
        <taxon>Eukaryota</taxon>
        <taxon>Metazoa</taxon>
        <taxon>Ecdysozoa</taxon>
        <taxon>Arthropoda</taxon>
        <taxon>Hexapoda</taxon>
        <taxon>Insecta</taxon>
        <taxon>Pterygota</taxon>
        <taxon>Neoptera</taxon>
        <taxon>Endopterygota</taxon>
        <taxon>Coleoptera</taxon>
        <taxon>Polyphaga</taxon>
        <taxon>Scarabaeiformia</taxon>
        <taxon>Scarabaeidae</taxon>
        <taxon>Rutelinae</taxon>
        <taxon>Popillia</taxon>
    </lineage>
</organism>
<dbReference type="AlphaFoldDB" id="A0AAW1N370"/>
<dbReference type="InterPro" id="IPR029526">
    <property type="entry name" value="PGBD"/>
</dbReference>
<keyword evidence="4" id="KW-1185">Reference proteome</keyword>
<protein>
    <submittedName>
        <fullName evidence="3">Transposase IS4</fullName>
    </submittedName>
</protein>
<evidence type="ECO:0000313" key="3">
    <source>
        <dbReference type="EMBL" id="KAK9752886.1"/>
    </source>
</evidence>
<reference evidence="3 4" key="1">
    <citation type="journal article" date="2024" name="BMC Genomics">
        <title>De novo assembly and annotation of Popillia japonica's genome with initial clues to its potential as an invasive pest.</title>
        <authorList>
            <person name="Cucini C."/>
            <person name="Boschi S."/>
            <person name="Funari R."/>
            <person name="Cardaioli E."/>
            <person name="Iannotti N."/>
            <person name="Marturano G."/>
            <person name="Paoli F."/>
            <person name="Bruttini M."/>
            <person name="Carapelli A."/>
            <person name="Frati F."/>
            <person name="Nardi F."/>
        </authorList>
    </citation>
    <scope>NUCLEOTIDE SEQUENCE [LARGE SCALE GENOMIC DNA]</scope>
    <source>
        <strain evidence="3">DMR45628</strain>
    </source>
</reference>
<dbReference type="Proteomes" id="UP001458880">
    <property type="component" value="Unassembled WGS sequence"/>
</dbReference>
<feature type="domain" description="PiggyBac transposable element-derived protein" evidence="2">
    <location>
        <begin position="12"/>
        <end position="133"/>
    </location>
</feature>
<feature type="compositionally biased region" description="Polar residues" evidence="1">
    <location>
        <begin position="172"/>
        <end position="188"/>
    </location>
</feature>
<dbReference type="PANTHER" id="PTHR47272:SF2">
    <property type="entry name" value="PIGGYBAC TRANSPOSABLE ELEMENT-DERIVED PROTEIN 3-LIKE"/>
    <property type="match status" value="1"/>
</dbReference>
<evidence type="ECO:0000259" key="2">
    <source>
        <dbReference type="Pfam" id="PF13843"/>
    </source>
</evidence>
<sequence>MEQEQSVTIVYPKAALYLPKIRYTKSQKRGDFISAIDKEDGIIVTKWLDNNVLSVASTCHGVNPTAQVKRFSQKEKRIIQVSRPSVITEYNRFMGGTDLMDENISRYRISFRRKKWRWPLFTWLLDTSVVNAWSVRRKCKSKPPISQLQYRRHIVLDYLQKYKTASKGPGRPSTSKNSVTLNRVSDDI</sequence>
<evidence type="ECO:0000313" key="4">
    <source>
        <dbReference type="Proteomes" id="UP001458880"/>
    </source>
</evidence>
<gene>
    <name evidence="3" type="ORF">QE152_g3846</name>
</gene>
<dbReference type="Pfam" id="PF13843">
    <property type="entry name" value="DDE_Tnp_1_7"/>
    <property type="match status" value="1"/>
</dbReference>
<evidence type="ECO:0000256" key="1">
    <source>
        <dbReference type="SAM" id="MobiDB-lite"/>
    </source>
</evidence>
<dbReference type="PANTHER" id="PTHR47272">
    <property type="entry name" value="DDE_TNP_1_7 DOMAIN-CONTAINING PROTEIN"/>
    <property type="match status" value="1"/>
</dbReference>
<name>A0AAW1N370_POPJA</name>
<comment type="caution">
    <text evidence="3">The sequence shown here is derived from an EMBL/GenBank/DDBJ whole genome shotgun (WGS) entry which is preliminary data.</text>
</comment>
<dbReference type="EMBL" id="JASPKY010000017">
    <property type="protein sequence ID" value="KAK9752886.1"/>
    <property type="molecule type" value="Genomic_DNA"/>
</dbReference>
<feature type="region of interest" description="Disordered" evidence="1">
    <location>
        <begin position="165"/>
        <end position="188"/>
    </location>
</feature>
<proteinExistence type="predicted"/>